<accession>A0AA39RHB9</accession>
<comment type="caution">
    <text evidence="1">The sequence shown here is derived from an EMBL/GenBank/DDBJ whole genome shotgun (WGS) entry which is preliminary data.</text>
</comment>
<reference evidence="1" key="2">
    <citation type="submission" date="2023-06" db="EMBL/GenBank/DDBJ databases">
        <authorList>
            <person name="Swenson N.G."/>
            <person name="Wegrzyn J.L."/>
            <person name="Mcevoy S.L."/>
        </authorList>
    </citation>
    <scope>NUCLEOTIDE SEQUENCE</scope>
    <source>
        <strain evidence="1">NS2018</strain>
        <tissue evidence="1">Leaf</tissue>
    </source>
</reference>
<keyword evidence="2" id="KW-1185">Reference proteome</keyword>
<gene>
    <name evidence="1" type="ORF">LWI29_009708</name>
</gene>
<organism evidence="1 2">
    <name type="scientific">Acer saccharum</name>
    <name type="common">Sugar maple</name>
    <dbReference type="NCBI Taxonomy" id="4024"/>
    <lineage>
        <taxon>Eukaryota</taxon>
        <taxon>Viridiplantae</taxon>
        <taxon>Streptophyta</taxon>
        <taxon>Embryophyta</taxon>
        <taxon>Tracheophyta</taxon>
        <taxon>Spermatophyta</taxon>
        <taxon>Magnoliopsida</taxon>
        <taxon>eudicotyledons</taxon>
        <taxon>Gunneridae</taxon>
        <taxon>Pentapetalae</taxon>
        <taxon>rosids</taxon>
        <taxon>malvids</taxon>
        <taxon>Sapindales</taxon>
        <taxon>Sapindaceae</taxon>
        <taxon>Hippocastanoideae</taxon>
        <taxon>Acereae</taxon>
        <taxon>Acer</taxon>
    </lineage>
</organism>
<proteinExistence type="predicted"/>
<dbReference type="Proteomes" id="UP001168877">
    <property type="component" value="Unassembled WGS sequence"/>
</dbReference>
<protein>
    <submittedName>
        <fullName evidence="1">Uncharacterized protein</fullName>
    </submittedName>
</protein>
<reference evidence="1" key="1">
    <citation type="journal article" date="2022" name="Plant J.">
        <title>Strategies of tolerance reflected in two North American maple genomes.</title>
        <authorList>
            <person name="McEvoy S.L."/>
            <person name="Sezen U.U."/>
            <person name="Trouern-Trend A."/>
            <person name="McMahon S.M."/>
            <person name="Schaberg P.G."/>
            <person name="Yang J."/>
            <person name="Wegrzyn J.L."/>
            <person name="Swenson N.G."/>
        </authorList>
    </citation>
    <scope>NUCLEOTIDE SEQUENCE</scope>
    <source>
        <strain evidence="1">NS2018</strain>
    </source>
</reference>
<evidence type="ECO:0000313" key="2">
    <source>
        <dbReference type="Proteomes" id="UP001168877"/>
    </source>
</evidence>
<dbReference type="AlphaFoldDB" id="A0AA39RHB9"/>
<name>A0AA39RHB9_ACESA</name>
<sequence>MRWQRLEHGTLRFAGSGEGGTQQEVMVCWRPILLNQLMTSRVVSVPYSCAVKTRKIGSTTTMNFVGHGDFEEPEAGCEEL</sequence>
<evidence type="ECO:0000313" key="1">
    <source>
        <dbReference type="EMBL" id="KAK0573547.1"/>
    </source>
</evidence>
<dbReference type="EMBL" id="JAUESC010000387">
    <property type="protein sequence ID" value="KAK0573547.1"/>
    <property type="molecule type" value="Genomic_DNA"/>
</dbReference>